<dbReference type="EMBL" id="SRSF01000001">
    <property type="protein sequence ID" value="THH41193.1"/>
    <property type="molecule type" value="Genomic_DNA"/>
</dbReference>
<dbReference type="RefSeq" id="WP_136456019.1">
    <property type="nucleotide sequence ID" value="NZ_SRSF01000001.1"/>
</dbReference>
<dbReference type="AlphaFoldDB" id="A0A4V3XLJ7"/>
<dbReference type="OrthoDB" id="9798250at2"/>
<comment type="caution">
    <text evidence="1">The sequence shown here is derived from an EMBL/GenBank/DDBJ whole genome shotgun (WGS) entry which is preliminary data.</text>
</comment>
<dbReference type="Gene3D" id="3.90.550.10">
    <property type="entry name" value="Spore Coat Polysaccharide Biosynthesis Protein SpsA, Chain A"/>
    <property type="match status" value="1"/>
</dbReference>
<evidence type="ECO:0000313" key="1">
    <source>
        <dbReference type="EMBL" id="THH41193.1"/>
    </source>
</evidence>
<name>A0A4V3XLJ7_9BACT</name>
<organism evidence="1 2">
    <name type="scientific">Neolewinella litorea</name>
    <dbReference type="NCBI Taxonomy" id="2562452"/>
    <lineage>
        <taxon>Bacteria</taxon>
        <taxon>Pseudomonadati</taxon>
        <taxon>Bacteroidota</taxon>
        <taxon>Saprospiria</taxon>
        <taxon>Saprospirales</taxon>
        <taxon>Lewinellaceae</taxon>
        <taxon>Neolewinella</taxon>
    </lineage>
</organism>
<sequence>MPSSTAILLFSRSALAESDTKRFGSRSESVQIQQAMLDRTLATLRRAGLPIFHHDERQQRGFRFGDRLVNAMSDVYARGFERLIVVGNDCPLLSCQYVNSAVQAMEAGRSVLGPDHRGGIWLLGLGRDQFDPAAFREISWQGPEVFDQLKSALPGGMILARLVDVNAPKDLRRFRHVLRGVMRKVYLLLSQDTTSGPQGSGLRAIVGSEASVSGRAPPRAA</sequence>
<dbReference type="SUPFAM" id="SSF53448">
    <property type="entry name" value="Nucleotide-diphospho-sugar transferases"/>
    <property type="match status" value="1"/>
</dbReference>
<reference evidence="1 2" key="1">
    <citation type="submission" date="2019-04" db="EMBL/GenBank/DDBJ databases">
        <title>Lewinella litorea sp. nov., isolated from a marine sand.</title>
        <authorList>
            <person name="Yoon J.-H."/>
        </authorList>
    </citation>
    <scope>NUCLEOTIDE SEQUENCE [LARGE SCALE GENOMIC DNA]</scope>
    <source>
        <strain evidence="1 2">HSMS-39</strain>
    </source>
</reference>
<protein>
    <submittedName>
        <fullName evidence="1">DUF2064 domain-containing protein</fullName>
    </submittedName>
</protein>
<dbReference type="InterPro" id="IPR029044">
    <property type="entry name" value="Nucleotide-diphossugar_trans"/>
</dbReference>
<keyword evidence="2" id="KW-1185">Reference proteome</keyword>
<dbReference type="PANTHER" id="PTHR36529:SF1">
    <property type="entry name" value="GLYCOSYLTRANSFERASE"/>
    <property type="match status" value="1"/>
</dbReference>
<dbReference type="PANTHER" id="PTHR36529">
    <property type="entry name" value="SLL1095 PROTEIN"/>
    <property type="match status" value="1"/>
</dbReference>
<dbReference type="InterPro" id="IPR018641">
    <property type="entry name" value="Trfase_1_rSAM/seldom-assoc"/>
</dbReference>
<dbReference type="Proteomes" id="UP000308528">
    <property type="component" value="Unassembled WGS sequence"/>
</dbReference>
<accession>A0A4V3XLJ7</accession>
<dbReference type="Pfam" id="PF09837">
    <property type="entry name" value="DUF2064"/>
    <property type="match status" value="1"/>
</dbReference>
<proteinExistence type="predicted"/>
<gene>
    <name evidence="1" type="ORF">E4021_00930</name>
</gene>
<evidence type="ECO:0000313" key="2">
    <source>
        <dbReference type="Proteomes" id="UP000308528"/>
    </source>
</evidence>